<proteinExistence type="predicted"/>
<keyword evidence="2" id="KW-1185">Reference proteome</keyword>
<accession>A0ABW4E723</accession>
<gene>
    <name evidence="1" type="ORF">ACFQ5J_06075</name>
</gene>
<evidence type="ECO:0000313" key="1">
    <source>
        <dbReference type="EMBL" id="MFD1484793.1"/>
    </source>
</evidence>
<dbReference type="RefSeq" id="WP_125753530.1">
    <property type="nucleotide sequence ID" value="NZ_JBHTON010000015.1"/>
</dbReference>
<dbReference type="Proteomes" id="UP001597252">
    <property type="component" value="Unassembled WGS sequence"/>
</dbReference>
<protein>
    <submittedName>
        <fullName evidence="1">Uncharacterized protein</fullName>
    </submittedName>
</protein>
<comment type="caution">
    <text evidence="1">The sequence shown here is derived from an EMBL/GenBank/DDBJ whole genome shotgun (WGS) entry which is preliminary data.</text>
</comment>
<sequence length="72" mass="8206">MEEFLVAAQRYTEAGLEAELLLLKVIAAEMLTERKEIIARMDVWKLAEVTAYRDMRAALLAEFKVRQGNSSC</sequence>
<name>A0ABW4E723_9LACO</name>
<dbReference type="EMBL" id="JBHTON010000015">
    <property type="protein sequence ID" value="MFD1484793.1"/>
    <property type="molecule type" value="Genomic_DNA"/>
</dbReference>
<reference evidence="2" key="1">
    <citation type="journal article" date="2019" name="Int. J. Syst. Evol. Microbiol.">
        <title>The Global Catalogue of Microorganisms (GCM) 10K type strain sequencing project: providing services to taxonomists for standard genome sequencing and annotation.</title>
        <authorList>
            <consortium name="The Broad Institute Genomics Platform"/>
            <consortium name="The Broad Institute Genome Sequencing Center for Infectious Disease"/>
            <person name="Wu L."/>
            <person name="Ma J."/>
        </authorList>
    </citation>
    <scope>NUCLEOTIDE SEQUENCE [LARGE SCALE GENOMIC DNA]</scope>
    <source>
        <strain evidence="2">CCM 8903</strain>
    </source>
</reference>
<organism evidence="1 2">
    <name type="scientific">Lacticaseibacillus baoqingensis</name>
    <dbReference type="NCBI Taxonomy" id="2486013"/>
    <lineage>
        <taxon>Bacteria</taxon>
        <taxon>Bacillati</taxon>
        <taxon>Bacillota</taxon>
        <taxon>Bacilli</taxon>
        <taxon>Lactobacillales</taxon>
        <taxon>Lactobacillaceae</taxon>
        <taxon>Lacticaseibacillus</taxon>
    </lineage>
</organism>
<evidence type="ECO:0000313" key="2">
    <source>
        <dbReference type="Proteomes" id="UP001597252"/>
    </source>
</evidence>